<name>A0AAF5I0L1_STRER</name>
<evidence type="ECO:0000256" key="4">
    <source>
        <dbReference type="ARBA" id="ARBA00022737"/>
    </source>
</evidence>
<dbReference type="InterPro" id="IPR000884">
    <property type="entry name" value="TSP1_rpt"/>
</dbReference>
<keyword evidence="3 6" id="KW-0732">Signal</keyword>
<dbReference type="PANTHER" id="PTHR22906">
    <property type="entry name" value="PROPERDIN"/>
    <property type="match status" value="1"/>
</dbReference>
<reference evidence="8" key="1">
    <citation type="submission" date="2024-02" db="UniProtKB">
        <authorList>
            <consortium name="WormBaseParasite"/>
        </authorList>
    </citation>
    <scope>IDENTIFICATION</scope>
</reference>
<dbReference type="InterPro" id="IPR052065">
    <property type="entry name" value="Compl_asym_regulator"/>
</dbReference>
<evidence type="ECO:0000256" key="6">
    <source>
        <dbReference type="SAM" id="SignalP"/>
    </source>
</evidence>
<proteinExistence type="predicted"/>
<feature type="chain" id="PRO_5042128496" evidence="6">
    <location>
        <begin position="20"/>
        <end position="705"/>
    </location>
</feature>
<organism evidence="7 8">
    <name type="scientific">Strongyloides stercoralis</name>
    <name type="common">Threadworm</name>
    <dbReference type="NCBI Taxonomy" id="6248"/>
    <lineage>
        <taxon>Eukaryota</taxon>
        <taxon>Metazoa</taxon>
        <taxon>Ecdysozoa</taxon>
        <taxon>Nematoda</taxon>
        <taxon>Chromadorea</taxon>
        <taxon>Rhabditida</taxon>
        <taxon>Tylenchina</taxon>
        <taxon>Panagrolaimomorpha</taxon>
        <taxon>Strongyloidoidea</taxon>
        <taxon>Strongyloididae</taxon>
        <taxon>Strongyloides</taxon>
    </lineage>
</organism>
<dbReference type="WBParaSite" id="TCONS_00007410.p1">
    <property type="protein sequence ID" value="TCONS_00007410.p1"/>
    <property type="gene ID" value="XLOC_005442"/>
</dbReference>
<dbReference type="AlphaFoldDB" id="A0AAF5I0L1"/>
<dbReference type="SMART" id="SM00209">
    <property type="entry name" value="TSP1"/>
    <property type="match status" value="2"/>
</dbReference>
<evidence type="ECO:0000256" key="1">
    <source>
        <dbReference type="ARBA" id="ARBA00004613"/>
    </source>
</evidence>
<dbReference type="SUPFAM" id="SSF82895">
    <property type="entry name" value="TSP-1 type 1 repeat"/>
    <property type="match status" value="2"/>
</dbReference>
<dbReference type="PROSITE" id="PS50092">
    <property type="entry name" value="TSP1"/>
    <property type="match status" value="2"/>
</dbReference>
<evidence type="ECO:0000256" key="3">
    <source>
        <dbReference type="ARBA" id="ARBA00022729"/>
    </source>
</evidence>
<dbReference type="Pfam" id="PF00090">
    <property type="entry name" value="TSP_1"/>
    <property type="match status" value="2"/>
</dbReference>
<dbReference type="Proteomes" id="UP000035681">
    <property type="component" value="Unplaced"/>
</dbReference>
<feature type="signal peptide" evidence="6">
    <location>
        <begin position="1"/>
        <end position="19"/>
    </location>
</feature>
<comment type="subcellular location">
    <subcellularLocation>
        <location evidence="1">Secreted</location>
    </subcellularLocation>
</comment>
<evidence type="ECO:0000256" key="5">
    <source>
        <dbReference type="ARBA" id="ARBA00023157"/>
    </source>
</evidence>
<keyword evidence="7" id="KW-1185">Reference proteome</keyword>
<evidence type="ECO:0000313" key="7">
    <source>
        <dbReference type="Proteomes" id="UP000035681"/>
    </source>
</evidence>
<evidence type="ECO:0000256" key="2">
    <source>
        <dbReference type="ARBA" id="ARBA00022525"/>
    </source>
</evidence>
<accession>A0AAF5I0L1</accession>
<protein>
    <submittedName>
        <fullName evidence="8">Uncharacterized protein</fullName>
    </submittedName>
</protein>
<keyword evidence="4" id="KW-0677">Repeat</keyword>
<keyword evidence="5" id="KW-1015">Disulfide bond</keyword>
<evidence type="ECO:0000313" key="8">
    <source>
        <dbReference type="WBParaSite" id="TCONS_00007410.p1"/>
    </source>
</evidence>
<dbReference type="PANTHER" id="PTHR22906:SF43">
    <property type="entry name" value="PROPERDIN"/>
    <property type="match status" value="1"/>
</dbReference>
<dbReference type="InterPro" id="IPR036383">
    <property type="entry name" value="TSP1_rpt_sf"/>
</dbReference>
<sequence>MFLQNILAFLLLYAILLDGDESVMSNVTERPEILRTGKLSQFKGYYTPKPMPQNIQRLYASIWAGWSAWSFCVNNAQIRVRACNTVRGFSCLGPNQETKECSLDAKKLRGFNVNVNENKVNSDYDVVDPWEEDRKEAMKQLYADYDNGDHLFKDKKNTQHTTDRSPVMSGEKNVPVEKAIQNFPIHFSDKQETERNFTNPSKYLSEIELSTPSFSIVTSSFVEDKFMKDAKEDKRTTITINKDKKFNYQQEQNLKPHIVYPISSSHPPSLQNKLLHVVEPHIQISNKNKLINKPERVYNFKTTHPQTTTITTTIKPSITPSYLTTKKVNINVMDVIEPLSEKINIEESFEKSIVFPKKEIKTPSKILPQPSVVVQSTTVSSKLLNNIVSESPKTTTLPPSPKPIFIKDGEVKGLGIRKLKIPKISQVKGKKIEHDVNLNKINKHEGDVEEAQRDTENALQFMIQNMAKAVNNVNIKNSIKIEPIPANDHDLLYNEKYIKTNTEIRRKPVSTKMSPDSTIDPPSYDDLDEETKKLLEGTFTDDVNLNDPEAIKEEIKKLNRLMKEVESDGIEGDFIATEPTTIDDSVRRLMSDKAKSLKLIPQESGFLSNEKIPLPAVITKSEDSKGIPFQPQLGENHQAQWSDWKEWNECFCNKQVRTRTCIYNNAYHTSGCVGESYESRDCLTTRSCPALERQRFNKNNIIKKK</sequence>
<keyword evidence="2" id="KW-0964">Secreted</keyword>